<accession>A0A173ZDF2</accession>
<proteinExistence type="predicted"/>
<protein>
    <submittedName>
        <fullName evidence="1">Uncharacterized protein</fullName>
    </submittedName>
</protein>
<reference evidence="1 2" key="1">
    <citation type="submission" date="2015-09" db="EMBL/GenBank/DDBJ databases">
        <authorList>
            <consortium name="Pathogen Informatics"/>
        </authorList>
    </citation>
    <scope>NUCLEOTIDE SEQUENCE [LARGE SCALE GENOMIC DNA]</scope>
    <source>
        <strain evidence="1 2">2789STDY5834863</strain>
    </source>
</reference>
<evidence type="ECO:0000313" key="1">
    <source>
        <dbReference type="EMBL" id="CUN73218.1"/>
    </source>
</evidence>
<dbReference type="EMBL" id="CYZN01000005">
    <property type="protein sequence ID" value="CUN73218.1"/>
    <property type="molecule type" value="Genomic_DNA"/>
</dbReference>
<gene>
    <name evidence="1" type="ORF">ERS852478_00922</name>
</gene>
<dbReference type="Proteomes" id="UP000095431">
    <property type="component" value="Unassembled WGS sequence"/>
</dbReference>
<organism evidence="1 2">
    <name type="scientific">Blautia wexlerae</name>
    <dbReference type="NCBI Taxonomy" id="418240"/>
    <lineage>
        <taxon>Bacteria</taxon>
        <taxon>Bacillati</taxon>
        <taxon>Bacillota</taxon>
        <taxon>Clostridia</taxon>
        <taxon>Lachnospirales</taxon>
        <taxon>Lachnospiraceae</taxon>
        <taxon>Blautia</taxon>
    </lineage>
</organism>
<dbReference type="AlphaFoldDB" id="A0A173ZDF2"/>
<dbReference type="RefSeq" id="WP_055199845.1">
    <property type="nucleotide sequence ID" value="NZ_BTHH01000004.1"/>
</dbReference>
<name>A0A173ZDF2_9FIRM</name>
<evidence type="ECO:0000313" key="2">
    <source>
        <dbReference type="Proteomes" id="UP000095431"/>
    </source>
</evidence>
<sequence>MSEICKNNCQNPYNICYDNYLNTNACTECTGLICTPAKDNDEWESYRKIFDFIPEPPESNIPPYK</sequence>